<dbReference type="CDD" id="cd06558">
    <property type="entry name" value="crotonase-like"/>
    <property type="match status" value="1"/>
</dbReference>
<dbReference type="InterPro" id="IPR051053">
    <property type="entry name" value="ECH/Chromodomain_protein"/>
</dbReference>
<dbReference type="PANTHER" id="PTHR43684">
    <property type="match status" value="1"/>
</dbReference>
<evidence type="ECO:0000256" key="1">
    <source>
        <dbReference type="SAM" id="MobiDB-lite"/>
    </source>
</evidence>
<dbReference type="InterPro" id="IPR001753">
    <property type="entry name" value="Enoyl-CoA_hydra/iso"/>
</dbReference>
<organism evidence="2 3">
    <name type="scientific">Anopheles gambiae</name>
    <name type="common">African malaria mosquito</name>
    <dbReference type="NCBI Taxonomy" id="7165"/>
    <lineage>
        <taxon>Eukaryota</taxon>
        <taxon>Metazoa</taxon>
        <taxon>Ecdysozoa</taxon>
        <taxon>Arthropoda</taxon>
        <taxon>Hexapoda</taxon>
        <taxon>Insecta</taxon>
        <taxon>Pterygota</taxon>
        <taxon>Neoptera</taxon>
        <taxon>Endopterygota</taxon>
        <taxon>Diptera</taxon>
        <taxon>Nematocera</taxon>
        <taxon>Culicoidea</taxon>
        <taxon>Culicidae</taxon>
        <taxon>Anophelinae</taxon>
        <taxon>Anopheles</taxon>
    </lineage>
</organism>
<feature type="region of interest" description="Disordered" evidence="1">
    <location>
        <begin position="821"/>
        <end position="850"/>
    </location>
</feature>
<feature type="region of interest" description="Disordered" evidence="1">
    <location>
        <begin position="1"/>
        <end position="156"/>
    </location>
</feature>
<sequence length="1153" mass="123019">MSEPAALGAIKQDPEDVSTKTDEATFTTLTEEGFPVGPSLKSPTPAEDTTTILSDDETKTLTTLEPARKPSGGVAKKSFPGAAGATAVSQKLSNEPPKNDLSTPVKSKTSSSATEQPSADSLIQKMRSKLSKHIELKSINPAKPAKPASPAPLDMSGAIEIPQDMILSNDIPQTPIAASDAKESRLDDHDLIAILEGNMVEIRENASEIEVCDVGASLEIVSFSIIDPDQLQQEKKEREMEIARRQMESLPLLPKVRKPRTKTVPKRSPTVSPAASQGVPVEANVTPPPPVVKEPVGVTIKGQTTIRPVVKIPSGAIKKEETAPLETAETIKVRISKNLKEKLMKEMKLPVQTVEKPLSKVEPVTVSPQTKSELVDSLVSDWDDDPPVQQQDGVDDPQETEKKPVLAPSNDEAKVPQQQQQPKSQPTQFVAPPPIAEPKRVIKRKIIWDPSDASIPFASLVKSNRAQSAGTTNTELSPLRRKRADSVAVRMIDNAPHFSTVAPVRPRAKTPDLGQAIERSALAAKPDELANEAKAKKRKKNEIERLLGDEGAINMLYDVECEATRKDLLKETEVDTSDEDEKLLAKTKIITDAVINQGKSPNESPTSQGLRVRAKRGTTPSNQSGSTATSPGSAGTAQQTSKASVPSATSSASGAGGNQPSKKPANGKATTTTTIPAITGARKRKMTASAAKEWEYVYNAPRSDDAMIIRRRSNSSYSSGGASPRRLSFDQPNESGSGFGFGSESSTLSQNGTNNNKSSSPGQQQQDAFLKPPNKKEPKLPVTKPPGGAGGSTGSEDIKFNPSLVANMRGKLSKVLKGMKGAPLATSTPGQDVPAQANKQAAKRKAPASSVDVVDSAVSAAGSDVASPPGGGGSFQDAAVEKQLDQLKQMTCVKQGNYAEIVMKSRSVTSGDGSKGPLENVFSQELMNELHTTFLALQKDVSVRAVLLRSGGAHFSRGLDVAHLVQPVEKRKAAAEEMSTCLMKFLKMLVAFPKPIVAAVQGDVLGMGVTILPLFDVVIAQLGSSFVAPYGHLGYLPEALGAFSSGVRTLKAKTTTDLFLQGKRLTAAAALDYGLVTETVPAERFEERARTVAKSVASQSIQAMLSIKQHLRRELVTKMESALLLEQKKHAQQWTTPECQAKFKLFVSKGGEL</sequence>
<dbReference type="VEuPathDB" id="VectorBase:AGAP007022"/>
<feature type="compositionally biased region" description="Polar residues" evidence="1">
    <location>
        <begin position="747"/>
        <end position="767"/>
    </location>
</feature>
<dbReference type="Gene3D" id="3.90.226.10">
    <property type="entry name" value="2-enoyl-CoA Hydratase, Chain A, domain 1"/>
    <property type="match status" value="1"/>
</dbReference>
<dbReference type="AlphaFoldDB" id="A0A1S4GUJ6"/>
<reference evidence="2" key="3">
    <citation type="submission" date="2020-05" db="UniProtKB">
        <authorList>
            <consortium name="EnsemblMetazoa"/>
        </authorList>
    </citation>
    <scope>IDENTIFICATION</scope>
    <source>
        <strain evidence="2">PEST</strain>
    </source>
</reference>
<dbReference type="EnsemblMetazoa" id="AGAP007022-RA">
    <property type="protein sequence ID" value="AGAP007022-PA"/>
    <property type="gene ID" value="AGAP007022"/>
</dbReference>
<feature type="compositionally biased region" description="Low complexity" evidence="1">
    <location>
        <begin position="141"/>
        <end position="152"/>
    </location>
</feature>
<evidence type="ECO:0000313" key="3">
    <source>
        <dbReference type="Proteomes" id="UP000007062"/>
    </source>
</evidence>
<dbReference type="EMBL" id="AAAB01008807">
    <property type="status" value="NOT_ANNOTATED_CDS"/>
    <property type="molecule type" value="Genomic_DNA"/>
</dbReference>
<proteinExistence type="predicted"/>
<dbReference type="PANTHER" id="PTHR43684:SF13">
    <property type="entry name" value="CHROMODOMAIN Y-LIKE PROTEIN"/>
    <property type="match status" value="1"/>
</dbReference>
<evidence type="ECO:0000313" key="2">
    <source>
        <dbReference type="EnsemblMetazoa" id="AGAP007022-PA"/>
    </source>
</evidence>
<dbReference type="Pfam" id="PF00378">
    <property type="entry name" value="ECH_1"/>
    <property type="match status" value="1"/>
</dbReference>
<name>A0A1S4GUJ6_ANOGA</name>
<feature type="region of interest" description="Disordered" evidence="1">
    <location>
        <begin position="595"/>
        <end position="689"/>
    </location>
</feature>
<feature type="region of interest" description="Disordered" evidence="1">
    <location>
        <begin position="379"/>
        <end position="436"/>
    </location>
</feature>
<dbReference type="InterPro" id="IPR029045">
    <property type="entry name" value="ClpP/crotonase-like_dom_sf"/>
</dbReference>
<feature type="compositionally biased region" description="Low complexity" evidence="1">
    <location>
        <begin position="624"/>
        <end position="653"/>
    </location>
</feature>
<feature type="compositionally biased region" description="Polar residues" evidence="1">
    <location>
        <begin position="597"/>
        <end position="609"/>
    </location>
</feature>
<dbReference type="InParanoid" id="A0A1S4GUJ6"/>
<dbReference type="Proteomes" id="UP000007062">
    <property type="component" value="Chromosome 2L"/>
</dbReference>
<feature type="compositionally biased region" description="Low complexity" evidence="1">
    <location>
        <begin position="714"/>
        <end position="726"/>
    </location>
</feature>
<feature type="region of interest" description="Disordered" evidence="1">
    <location>
        <begin position="259"/>
        <end position="288"/>
    </location>
</feature>
<feature type="compositionally biased region" description="Basic and acidic residues" evidence="1">
    <location>
        <begin position="12"/>
        <end position="23"/>
    </location>
</feature>
<reference evidence="2 3" key="1">
    <citation type="journal article" date="2002" name="Science">
        <title>The genome sequence of the malaria mosquito Anopheles gambiae.</title>
        <authorList>
            <person name="Holt R.A."/>
            <person name="Subramanian G.M."/>
            <person name="Halpern A."/>
            <person name="Sutton G.G."/>
            <person name="Charlab R."/>
            <person name="Nusskern D.R."/>
            <person name="Wincker P."/>
            <person name="Clark A.G."/>
            <person name="Ribeiro J.M."/>
            <person name="Wides R."/>
            <person name="Salzberg S.L."/>
            <person name="Loftus B."/>
            <person name="Yandell M."/>
            <person name="Majoros W.H."/>
            <person name="Rusch D.B."/>
            <person name="Lai Z."/>
            <person name="Kraft C.L."/>
            <person name="Abril J.F."/>
            <person name="Anthouard V."/>
            <person name="Arensburger P."/>
            <person name="Atkinson P.W."/>
            <person name="Baden H."/>
            <person name="de Berardinis V."/>
            <person name="Baldwin D."/>
            <person name="Benes V."/>
            <person name="Biedler J."/>
            <person name="Blass C."/>
            <person name="Bolanos R."/>
            <person name="Boscus D."/>
            <person name="Barnstead M."/>
            <person name="Cai S."/>
            <person name="Center A."/>
            <person name="Chaturverdi K."/>
            <person name="Christophides G.K."/>
            <person name="Chrystal M.A."/>
            <person name="Clamp M."/>
            <person name="Cravchik A."/>
            <person name="Curwen V."/>
            <person name="Dana A."/>
            <person name="Delcher A."/>
            <person name="Dew I."/>
            <person name="Evans C.A."/>
            <person name="Flanigan M."/>
            <person name="Grundschober-Freimoser A."/>
            <person name="Friedli L."/>
            <person name="Gu Z."/>
            <person name="Guan P."/>
            <person name="Guigo R."/>
            <person name="Hillenmeyer M.E."/>
            <person name="Hladun S.L."/>
            <person name="Hogan J.R."/>
            <person name="Hong Y.S."/>
            <person name="Hoover J."/>
            <person name="Jaillon O."/>
            <person name="Ke Z."/>
            <person name="Kodira C."/>
            <person name="Kokoza E."/>
            <person name="Koutsos A."/>
            <person name="Letunic I."/>
            <person name="Levitsky A."/>
            <person name="Liang Y."/>
            <person name="Lin J.J."/>
            <person name="Lobo N.F."/>
            <person name="Lopez J.R."/>
            <person name="Malek J.A."/>
            <person name="McIntosh T.C."/>
            <person name="Meister S."/>
            <person name="Miller J."/>
            <person name="Mobarry C."/>
            <person name="Mongin E."/>
            <person name="Murphy S.D."/>
            <person name="O'Brochta D.A."/>
            <person name="Pfannkoch C."/>
            <person name="Qi R."/>
            <person name="Regier M.A."/>
            <person name="Remington K."/>
            <person name="Shao H."/>
            <person name="Sharakhova M.V."/>
            <person name="Sitter C.D."/>
            <person name="Shetty J."/>
            <person name="Smith T.J."/>
            <person name="Strong R."/>
            <person name="Sun J."/>
            <person name="Thomasova D."/>
            <person name="Ton L.Q."/>
            <person name="Topalis P."/>
            <person name="Tu Z."/>
            <person name="Unger M.F."/>
            <person name="Walenz B."/>
            <person name="Wang A."/>
            <person name="Wang J."/>
            <person name="Wang M."/>
            <person name="Wang X."/>
            <person name="Woodford K.J."/>
            <person name="Wortman J.R."/>
            <person name="Wu M."/>
            <person name="Yao A."/>
            <person name="Zdobnov E.M."/>
            <person name="Zhang H."/>
            <person name="Zhao Q."/>
            <person name="Zhao S."/>
            <person name="Zhu S.C."/>
            <person name="Zhimulev I."/>
            <person name="Coluzzi M."/>
            <person name="della Torre A."/>
            <person name="Roth C.W."/>
            <person name="Louis C."/>
            <person name="Kalush F."/>
            <person name="Mural R.J."/>
            <person name="Myers E.W."/>
            <person name="Adams M.D."/>
            <person name="Smith H.O."/>
            <person name="Broder S."/>
            <person name="Gardner M.J."/>
            <person name="Fraser C.M."/>
            <person name="Birney E."/>
            <person name="Bork P."/>
            <person name="Brey P.T."/>
            <person name="Venter J.C."/>
            <person name="Weissenbach J."/>
            <person name="Kafatos F.C."/>
            <person name="Collins F.H."/>
            <person name="Hoffman S.L."/>
        </authorList>
    </citation>
    <scope>NUCLEOTIDE SEQUENCE [LARGE SCALE GENOMIC DNA]</scope>
    <source>
        <strain evidence="2 3">PEST</strain>
    </source>
</reference>
<accession>A0A1S4GUJ6</accession>
<feature type="compositionally biased region" description="Low complexity" evidence="1">
    <location>
        <begin position="663"/>
        <end position="680"/>
    </location>
</feature>
<reference evidence="2 3" key="2">
    <citation type="journal article" date="2004" name="Trends Parasitol.">
        <title>The Anopheles gambiae genome: an update.</title>
        <authorList>
            <person name="Mongin E."/>
            <person name="Louis C."/>
            <person name="Holt R.A."/>
            <person name="Birney E."/>
            <person name="Collins F.H."/>
        </authorList>
    </citation>
    <scope>NUCLEOTIDE SEQUENCE [LARGE SCALE GENOMIC DNA]</scope>
    <source>
        <strain evidence="2 3">PEST</strain>
    </source>
</reference>
<dbReference type="SUPFAM" id="SSF52096">
    <property type="entry name" value="ClpP/crotonase"/>
    <property type="match status" value="1"/>
</dbReference>
<dbReference type="FunCoup" id="A0A1S4GUJ6">
    <property type="interactions" value="713"/>
</dbReference>
<feature type="compositionally biased region" description="Low complexity" evidence="1">
    <location>
        <begin position="416"/>
        <end position="428"/>
    </location>
</feature>
<keyword evidence="3" id="KW-1185">Reference proteome</keyword>
<protein>
    <submittedName>
        <fullName evidence="2">Uncharacterized protein</fullName>
    </submittedName>
</protein>
<feature type="region of interest" description="Disordered" evidence="1">
    <location>
        <begin position="714"/>
        <end position="798"/>
    </location>
</feature>
<dbReference type="VEuPathDB" id="VectorBase:AGAMI1_002546"/>
<feature type="compositionally biased region" description="Polar residues" evidence="1">
    <location>
        <begin position="100"/>
        <end position="121"/>
    </location>
</feature>